<gene>
    <name evidence="17" type="ORF">DCAF_LOCUS7901</name>
</gene>
<evidence type="ECO:0000256" key="14">
    <source>
        <dbReference type="PROSITE-ProRule" id="PRU00023"/>
    </source>
</evidence>
<reference evidence="17 18" key="1">
    <citation type="submission" date="2024-01" db="EMBL/GenBank/DDBJ databases">
        <authorList>
            <person name="Waweru B."/>
        </authorList>
    </citation>
    <scope>NUCLEOTIDE SEQUENCE [LARGE SCALE GENOMIC DNA]</scope>
</reference>
<evidence type="ECO:0000256" key="10">
    <source>
        <dbReference type="ARBA" id="ARBA00023136"/>
    </source>
</evidence>
<evidence type="ECO:0000256" key="3">
    <source>
        <dbReference type="ARBA" id="ARBA00008574"/>
    </source>
</evidence>
<comment type="subcellular location">
    <subcellularLocation>
        <location evidence="1">Endomembrane system</location>
        <topology evidence="1">Multi-pass membrane protein</topology>
    </subcellularLocation>
    <subcellularLocation>
        <location evidence="2">Golgi apparatus membrane</location>
    </subcellularLocation>
</comment>
<feature type="transmembrane region" description="Helical" evidence="15">
    <location>
        <begin position="510"/>
        <end position="530"/>
    </location>
</feature>
<evidence type="ECO:0000313" key="18">
    <source>
        <dbReference type="Proteomes" id="UP001314170"/>
    </source>
</evidence>
<feature type="repeat" description="ANK" evidence="14">
    <location>
        <begin position="56"/>
        <end position="88"/>
    </location>
</feature>
<dbReference type="GO" id="GO:0019706">
    <property type="term" value="F:protein-cysteine S-palmitoyltransferase activity"/>
    <property type="evidence" value="ECO:0007669"/>
    <property type="project" value="UniProtKB-EC"/>
</dbReference>
<dbReference type="AlphaFoldDB" id="A0AAV1RAL2"/>
<evidence type="ECO:0000256" key="15">
    <source>
        <dbReference type="RuleBase" id="RU079119"/>
    </source>
</evidence>
<dbReference type="PANTHER" id="PTHR24161">
    <property type="entry name" value="ANK_REP_REGION DOMAIN-CONTAINING PROTEIN-RELATED"/>
    <property type="match status" value="1"/>
</dbReference>
<evidence type="ECO:0000256" key="4">
    <source>
        <dbReference type="ARBA" id="ARBA00022679"/>
    </source>
</evidence>
<keyword evidence="18" id="KW-1185">Reference proteome</keyword>
<dbReference type="InterPro" id="IPR002110">
    <property type="entry name" value="Ankyrin_rpt"/>
</dbReference>
<comment type="catalytic activity">
    <reaction evidence="13 15">
        <text>L-cysteinyl-[protein] + hexadecanoyl-CoA = S-hexadecanoyl-L-cysteinyl-[protein] + CoA</text>
        <dbReference type="Rhea" id="RHEA:36683"/>
        <dbReference type="Rhea" id="RHEA-COMP:10131"/>
        <dbReference type="Rhea" id="RHEA-COMP:11032"/>
        <dbReference type="ChEBI" id="CHEBI:29950"/>
        <dbReference type="ChEBI" id="CHEBI:57287"/>
        <dbReference type="ChEBI" id="CHEBI:57379"/>
        <dbReference type="ChEBI" id="CHEBI:74151"/>
        <dbReference type="EC" id="2.3.1.225"/>
    </reaction>
</comment>
<dbReference type="Pfam" id="PF12796">
    <property type="entry name" value="Ank_2"/>
    <property type="match status" value="3"/>
</dbReference>
<keyword evidence="7 15" id="KW-1133">Transmembrane helix</keyword>
<evidence type="ECO:0000256" key="12">
    <source>
        <dbReference type="ARBA" id="ARBA00023288"/>
    </source>
</evidence>
<comment type="domain">
    <text evidence="15">The DHHC domain is required for palmitoyltransferase activity.</text>
</comment>
<dbReference type="Pfam" id="PF01529">
    <property type="entry name" value="DHHC"/>
    <property type="match status" value="1"/>
</dbReference>
<evidence type="ECO:0000256" key="11">
    <source>
        <dbReference type="ARBA" id="ARBA00023139"/>
    </source>
</evidence>
<keyword evidence="15" id="KW-0012">Acyltransferase</keyword>
<evidence type="ECO:0000256" key="1">
    <source>
        <dbReference type="ARBA" id="ARBA00004127"/>
    </source>
</evidence>
<comment type="similarity">
    <text evidence="3 15">Belongs to the DHHC palmitoyltransferase family.</text>
</comment>
<proteinExistence type="inferred from homology"/>
<dbReference type="PROSITE" id="PS50297">
    <property type="entry name" value="ANK_REP_REGION"/>
    <property type="match status" value="4"/>
</dbReference>
<evidence type="ECO:0000256" key="9">
    <source>
        <dbReference type="ARBA" id="ARBA00023043"/>
    </source>
</evidence>
<dbReference type="EMBL" id="CAWUPB010000913">
    <property type="protein sequence ID" value="CAK7330329.1"/>
    <property type="molecule type" value="Genomic_DNA"/>
</dbReference>
<evidence type="ECO:0000259" key="16">
    <source>
        <dbReference type="Pfam" id="PF01529"/>
    </source>
</evidence>
<dbReference type="PROSITE" id="PS50216">
    <property type="entry name" value="DHHC"/>
    <property type="match status" value="1"/>
</dbReference>
<dbReference type="Gene3D" id="1.25.40.20">
    <property type="entry name" value="Ankyrin repeat-containing domain"/>
    <property type="match status" value="2"/>
</dbReference>
<evidence type="ECO:0000313" key="17">
    <source>
        <dbReference type="EMBL" id="CAK7330329.1"/>
    </source>
</evidence>
<dbReference type="SMART" id="SM00248">
    <property type="entry name" value="ANK"/>
    <property type="match status" value="5"/>
</dbReference>
<feature type="domain" description="Palmitoyltransferase DHHC" evidence="16">
    <location>
        <begin position="397"/>
        <end position="546"/>
    </location>
</feature>
<protein>
    <recommendedName>
        <fullName evidence="15">S-acyltransferase</fullName>
        <ecNumber evidence="15">2.3.1.225</ecNumber>
    </recommendedName>
    <alternativeName>
        <fullName evidence="15">Palmitoyltransferase</fullName>
    </alternativeName>
</protein>
<dbReference type="InterPro" id="IPR036770">
    <property type="entry name" value="Ankyrin_rpt-contain_sf"/>
</dbReference>
<accession>A0AAV1RAL2</accession>
<keyword evidence="12" id="KW-0449">Lipoprotein</keyword>
<keyword evidence="10 15" id="KW-0472">Membrane</keyword>
<comment type="caution">
    <text evidence="17">The sequence shown here is derived from an EMBL/GenBank/DDBJ whole genome shotgun (WGS) entry which is preliminary data.</text>
</comment>
<keyword evidence="11" id="KW-0564">Palmitate</keyword>
<dbReference type="SUPFAM" id="SSF48403">
    <property type="entry name" value="Ankyrin repeat"/>
    <property type="match status" value="1"/>
</dbReference>
<evidence type="ECO:0000256" key="5">
    <source>
        <dbReference type="ARBA" id="ARBA00022692"/>
    </source>
</evidence>
<sequence>MASSEIEIVSSESKPIPNDVSVNVIDVFSASAYGDFVKLRKFVEEEKASLSTPDGNGYYALQWASLNNFPDIVQYIVEHGGDVNATDNVRQTALHWAAVRGSIAVADVLLQNGGRVEAADVNGYRAVHVAAQYGQTGFLNHIVAKYHADFDAPDNEGRSPLHWAAYKGYADTIRLLLFRDAYQGRQDREGCTPLHWAASTGNIEACTVLVHAGTKQELAVKDKAGFTPAQIASDKGHRHSNAQRAQSNHWKDKICSGKMRDVGFAPILLSILLILIFLFINSVIAAPNLPKVTAAVGLWGWTAISLAFVSIIMLYRCSRETSGFKTKVPTRLVLDMNVHHYSASFDEFHCGLAYAVSWFKDPGYIKRLGDLSKDTDSEDPLLSIDLNNSSVWIGNWSQLCPTCKIIRPVRSKHCPTCKRCIEQFDHHCPWISNCVGKPLEMKPLMSLNSLYTFFDITILQSKDDMEVYATSVLWSSDCLFSVMTGVWTAAESLHIEESWIHYVVVNHPGVVAFLVLDMIIFIAATTLTTAQASQIARNITTNELANAIRYRYLHSPDGRFRNPYNHGCRKNCSDFLIQGYTNDDEIAWPPLQQVAS</sequence>
<keyword evidence="6" id="KW-0677">Repeat</keyword>
<feature type="transmembrane region" description="Helical" evidence="15">
    <location>
        <begin position="467"/>
        <end position="490"/>
    </location>
</feature>
<dbReference type="EC" id="2.3.1.225" evidence="15"/>
<dbReference type="FunFam" id="1.25.40.20:FF:000300">
    <property type="entry name" value="S-acyltransferase"/>
    <property type="match status" value="1"/>
</dbReference>
<dbReference type="InterPro" id="IPR001594">
    <property type="entry name" value="Palmitoyltrfase_DHHC"/>
</dbReference>
<dbReference type="Proteomes" id="UP001314170">
    <property type="component" value="Unassembled WGS sequence"/>
</dbReference>
<evidence type="ECO:0000256" key="2">
    <source>
        <dbReference type="ARBA" id="ARBA00004394"/>
    </source>
</evidence>
<dbReference type="GO" id="GO:0000139">
    <property type="term" value="C:Golgi membrane"/>
    <property type="evidence" value="ECO:0007669"/>
    <property type="project" value="UniProtKB-SubCell"/>
</dbReference>
<evidence type="ECO:0000256" key="7">
    <source>
        <dbReference type="ARBA" id="ARBA00022989"/>
    </source>
</evidence>
<feature type="transmembrane region" description="Helical" evidence="15">
    <location>
        <begin position="298"/>
        <end position="317"/>
    </location>
</feature>
<dbReference type="PANTHER" id="PTHR24161:SF101">
    <property type="entry name" value="PROTEIN S-ACYLTRANSFERASE 23-RELATED"/>
    <property type="match status" value="1"/>
</dbReference>
<keyword evidence="4 15" id="KW-0808">Transferase</keyword>
<keyword evidence="9 14" id="KW-0040">ANK repeat</keyword>
<keyword evidence="8" id="KW-0333">Golgi apparatus</keyword>
<dbReference type="PROSITE" id="PS50088">
    <property type="entry name" value="ANK_REPEAT"/>
    <property type="match status" value="4"/>
</dbReference>
<feature type="repeat" description="ANK" evidence="14">
    <location>
        <begin position="156"/>
        <end position="188"/>
    </location>
</feature>
<evidence type="ECO:0000256" key="6">
    <source>
        <dbReference type="ARBA" id="ARBA00022737"/>
    </source>
</evidence>
<evidence type="ECO:0000256" key="13">
    <source>
        <dbReference type="ARBA" id="ARBA00048048"/>
    </source>
</evidence>
<name>A0AAV1RAL2_9ROSI</name>
<feature type="transmembrane region" description="Helical" evidence="15">
    <location>
        <begin position="262"/>
        <end position="286"/>
    </location>
</feature>
<keyword evidence="5 15" id="KW-0812">Transmembrane</keyword>
<feature type="repeat" description="ANK" evidence="14">
    <location>
        <begin position="189"/>
        <end position="221"/>
    </location>
</feature>
<feature type="repeat" description="ANK" evidence="14">
    <location>
        <begin position="89"/>
        <end position="121"/>
    </location>
</feature>
<organism evidence="17 18">
    <name type="scientific">Dovyalis caffra</name>
    <dbReference type="NCBI Taxonomy" id="77055"/>
    <lineage>
        <taxon>Eukaryota</taxon>
        <taxon>Viridiplantae</taxon>
        <taxon>Streptophyta</taxon>
        <taxon>Embryophyta</taxon>
        <taxon>Tracheophyta</taxon>
        <taxon>Spermatophyta</taxon>
        <taxon>Magnoliopsida</taxon>
        <taxon>eudicotyledons</taxon>
        <taxon>Gunneridae</taxon>
        <taxon>Pentapetalae</taxon>
        <taxon>rosids</taxon>
        <taxon>fabids</taxon>
        <taxon>Malpighiales</taxon>
        <taxon>Salicaceae</taxon>
        <taxon>Flacourtieae</taxon>
        <taxon>Dovyalis</taxon>
    </lineage>
</organism>
<evidence type="ECO:0000256" key="8">
    <source>
        <dbReference type="ARBA" id="ARBA00023034"/>
    </source>
</evidence>